<dbReference type="InterPro" id="IPR001594">
    <property type="entry name" value="Palmitoyltrfase_DHHC"/>
</dbReference>
<name>A0A6P4IUM7_DROKI</name>
<evidence type="ECO:0000313" key="11">
    <source>
        <dbReference type="RefSeq" id="XP_017026576.1"/>
    </source>
</evidence>
<evidence type="ECO:0000256" key="6">
    <source>
        <dbReference type="ARBA" id="ARBA00023315"/>
    </source>
</evidence>
<dbReference type="AlphaFoldDB" id="A0A6P4IUM7"/>
<accession>A0A6P4IUM7</accession>
<comment type="similarity">
    <text evidence="7">Belongs to the DHHC palmitoyltransferase family.</text>
</comment>
<reference evidence="11" key="1">
    <citation type="submission" date="2025-08" db="UniProtKB">
        <authorList>
            <consortium name="RefSeq"/>
        </authorList>
    </citation>
    <scope>IDENTIFICATION</scope>
    <source>
        <strain evidence="11">14028-0561.14</strain>
        <tissue evidence="11">Whole fly</tissue>
    </source>
</reference>
<evidence type="ECO:0000256" key="7">
    <source>
        <dbReference type="RuleBase" id="RU079119"/>
    </source>
</evidence>
<comment type="catalytic activity">
    <reaction evidence="7">
        <text>L-cysteinyl-[protein] + hexadecanoyl-CoA = S-hexadecanoyl-L-cysteinyl-[protein] + CoA</text>
        <dbReference type="Rhea" id="RHEA:36683"/>
        <dbReference type="Rhea" id="RHEA-COMP:10131"/>
        <dbReference type="Rhea" id="RHEA-COMP:11032"/>
        <dbReference type="ChEBI" id="CHEBI:29950"/>
        <dbReference type="ChEBI" id="CHEBI:57287"/>
        <dbReference type="ChEBI" id="CHEBI:57379"/>
        <dbReference type="ChEBI" id="CHEBI:74151"/>
        <dbReference type="EC" id="2.3.1.225"/>
    </reaction>
</comment>
<evidence type="ECO:0000256" key="2">
    <source>
        <dbReference type="ARBA" id="ARBA00022679"/>
    </source>
</evidence>
<sequence>MIGLRRLFIIVLCWTRRMCVQSEDSFLRCTRRHRLKIVNVIHPISAIVLLGVIGFTLVYEVMYVGPEILGSSGCLYWLGCLFAGFVIFNILGNWWLSFKTDTTVNSLPAEQQTPAEGEAHLWHYCIACDRLVPPRSWHCRLCQGCMLKRDHHCTISGSCIGHKNQRYFICFLFHLTLGCGSALVFNGIYAWKTGSIMTADPIMLFFKMSDYSKDVDLDWKYTISIIFKLNMFLFVIALFMFCVQILMVHRNSTCYKILDRSYDLGWRRNFEGVLGKQLFWTLLSPTIISPLTNDGTKWFVKQHV</sequence>
<dbReference type="InterPro" id="IPR039859">
    <property type="entry name" value="PFA4/ZDH16/20/ERF2-like"/>
</dbReference>
<keyword evidence="2 7" id="KW-0808">Transferase</keyword>
<feature type="transmembrane region" description="Helical" evidence="7">
    <location>
        <begin position="75"/>
        <end position="96"/>
    </location>
</feature>
<proteinExistence type="inferred from homology"/>
<keyword evidence="5 7" id="KW-0472">Membrane</keyword>
<dbReference type="PROSITE" id="PS50216">
    <property type="entry name" value="DHHC"/>
    <property type="match status" value="1"/>
</dbReference>
<comment type="domain">
    <text evidence="7">The DHHC domain is required for palmitoyltransferase activity.</text>
</comment>
<feature type="transmembrane region" description="Helical" evidence="7">
    <location>
        <begin position="167"/>
        <end position="191"/>
    </location>
</feature>
<keyword evidence="6 7" id="KW-0012">Acyltransferase</keyword>
<feature type="signal peptide" evidence="8">
    <location>
        <begin position="1"/>
        <end position="22"/>
    </location>
</feature>
<evidence type="ECO:0000256" key="1">
    <source>
        <dbReference type="ARBA" id="ARBA00004141"/>
    </source>
</evidence>
<dbReference type="PANTHER" id="PTHR12246">
    <property type="entry name" value="PALMITOYLTRANSFERASE ZDHHC16"/>
    <property type="match status" value="1"/>
</dbReference>
<keyword evidence="3 7" id="KW-0812">Transmembrane</keyword>
<feature type="chain" id="PRO_5027635522" description="Palmitoyltransferase" evidence="8">
    <location>
        <begin position="23"/>
        <end position="304"/>
    </location>
</feature>
<evidence type="ECO:0000256" key="8">
    <source>
        <dbReference type="SAM" id="SignalP"/>
    </source>
</evidence>
<dbReference type="EC" id="2.3.1.225" evidence="7"/>
<evidence type="ECO:0000256" key="5">
    <source>
        <dbReference type="ARBA" id="ARBA00023136"/>
    </source>
</evidence>
<gene>
    <name evidence="11" type="primary">LOC108077667</name>
</gene>
<evidence type="ECO:0000256" key="4">
    <source>
        <dbReference type="ARBA" id="ARBA00022989"/>
    </source>
</evidence>
<keyword evidence="4 7" id="KW-1133">Transmembrane helix</keyword>
<evidence type="ECO:0000256" key="3">
    <source>
        <dbReference type="ARBA" id="ARBA00022692"/>
    </source>
</evidence>
<feature type="transmembrane region" description="Helical" evidence="7">
    <location>
        <begin position="225"/>
        <end position="248"/>
    </location>
</feature>
<comment type="subcellular location">
    <subcellularLocation>
        <location evidence="1">Membrane</location>
        <topology evidence="1">Multi-pass membrane protein</topology>
    </subcellularLocation>
</comment>
<dbReference type="GeneID" id="108077667"/>
<protein>
    <recommendedName>
        <fullName evidence="7">Palmitoyltransferase</fullName>
        <ecNumber evidence="7">2.3.1.225</ecNumber>
    </recommendedName>
</protein>
<dbReference type="GO" id="GO:0016020">
    <property type="term" value="C:membrane"/>
    <property type="evidence" value="ECO:0007669"/>
    <property type="project" value="UniProtKB-SubCell"/>
</dbReference>
<dbReference type="OrthoDB" id="302728at2759"/>
<dbReference type="Proteomes" id="UP001652661">
    <property type="component" value="Chromosome 3R"/>
</dbReference>
<organism evidence="10 11">
    <name type="scientific">Drosophila kikkawai</name>
    <name type="common">Fruit fly</name>
    <dbReference type="NCBI Taxonomy" id="30033"/>
    <lineage>
        <taxon>Eukaryota</taxon>
        <taxon>Metazoa</taxon>
        <taxon>Ecdysozoa</taxon>
        <taxon>Arthropoda</taxon>
        <taxon>Hexapoda</taxon>
        <taxon>Insecta</taxon>
        <taxon>Pterygota</taxon>
        <taxon>Neoptera</taxon>
        <taxon>Endopterygota</taxon>
        <taxon>Diptera</taxon>
        <taxon>Brachycera</taxon>
        <taxon>Muscomorpha</taxon>
        <taxon>Ephydroidea</taxon>
        <taxon>Drosophilidae</taxon>
        <taxon>Drosophila</taxon>
        <taxon>Sophophora</taxon>
    </lineage>
</organism>
<evidence type="ECO:0000259" key="9">
    <source>
        <dbReference type="Pfam" id="PF01529"/>
    </source>
</evidence>
<dbReference type="RefSeq" id="XP_017026576.1">
    <property type="nucleotide sequence ID" value="XM_017171087.3"/>
</dbReference>
<feature type="transmembrane region" description="Helical" evidence="7">
    <location>
        <begin position="40"/>
        <end position="63"/>
    </location>
</feature>
<keyword evidence="10" id="KW-1185">Reference proteome</keyword>
<dbReference type="GO" id="GO:0019706">
    <property type="term" value="F:protein-cysteine S-palmitoyltransferase activity"/>
    <property type="evidence" value="ECO:0007669"/>
    <property type="project" value="UniProtKB-EC"/>
</dbReference>
<feature type="domain" description="Palmitoyltransferase DHHC" evidence="9">
    <location>
        <begin position="122"/>
        <end position="256"/>
    </location>
</feature>
<keyword evidence="8" id="KW-0732">Signal</keyword>
<dbReference type="Pfam" id="PF01529">
    <property type="entry name" value="DHHC"/>
    <property type="match status" value="1"/>
</dbReference>
<evidence type="ECO:0000313" key="10">
    <source>
        <dbReference type="Proteomes" id="UP001652661"/>
    </source>
</evidence>